<dbReference type="PANTHER" id="PTHR46656:SF3">
    <property type="entry name" value="PUTATIVE-RELATED"/>
    <property type="match status" value="1"/>
</dbReference>
<dbReference type="SUPFAM" id="SSF53756">
    <property type="entry name" value="UDP-Glycosyltransferase/glycogen phosphorylase"/>
    <property type="match status" value="1"/>
</dbReference>
<dbReference type="Pfam" id="PF13692">
    <property type="entry name" value="Glyco_trans_1_4"/>
    <property type="match status" value="1"/>
</dbReference>
<evidence type="ECO:0000313" key="1">
    <source>
        <dbReference type="EMBL" id="MBD7999208.1"/>
    </source>
</evidence>
<dbReference type="PANTHER" id="PTHR46656">
    <property type="entry name" value="PUTATIVE-RELATED"/>
    <property type="match status" value="1"/>
</dbReference>
<comment type="caution">
    <text evidence="1">The sequence shown here is derived from an EMBL/GenBank/DDBJ whole genome shotgun (WGS) entry which is preliminary data.</text>
</comment>
<dbReference type="EMBL" id="JACSQE010000008">
    <property type="protein sequence ID" value="MBD7999208.1"/>
    <property type="molecule type" value="Genomic_DNA"/>
</dbReference>
<protein>
    <submittedName>
        <fullName evidence="1">Glycosyltransferase</fullName>
    </submittedName>
</protein>
<sequence>MHIAIVVTAGQAAAARATVRSLQAVEPSATPIVLDVGGTYTVTGGEEVLRPAALDVDAGPLHRSAILLDDEQLVRLLQVHLAARSLRDGASVLLTSPGVVFTSSPRRVVDAARATGACFVPRTSSPLTDGRLPDLEALSVQGVLSTDLVGLAPAGVEHLTRWLAVAHDWTVGPSWLDLVAGLVPHSLLQDDAVLVSRWSTGASALLRTEGSRGMTLDGDEVVAVDLSAMDPARPWIFDTRDDRRSRTLLSEHPALAALVAHEAAERASEAGSASSDPLEAWQETSTGVPVHAELRALYRDHADDPVAPPDPFAPSDAASLTAWLLEPVPTGHTAPVARYLASVYEHRSDLRDAFPLVPGQHTRAFLDWAEAHGTHEERYDPDLLRDAVAASRRAATGAGPVVADSPRRGVNVVGYLSGELGVGESARLMTGALAAADVPYITVPVVNRLQSRTSATYQASTSAHALSTTLLCVNADQTPEIVAALGDLAAKTYRIGMWYWEVEDFPPSQHAGFDAVDEVWVATDFVREAIEPHSPVPVLTVPPPLPQRSDRALEAPVGLGLPEGRPVFLFAFDYLSTAERKNPWGVVAAFRAAFAPDEGPILVIKSINGDRREAEAERLRLLVADEPDVFLVERYLSGDERDALVASCTCYVSLHRAEGLGLTLAEAMAWGKPVIATAYSGNMQFMTDDNSFLVPWTPVPIPPGNEPYPAGSTWADPDLAVAARWMRTVVDSPEQAAAKGRAAARDIRTRHSPAAAGRLIAERLAQVAAVDASRAQAAQAGKVWRQVKRRLPVIGRG</sequence>
<accession>A0ABR8V331</accession>
<dbReference type="Proteomes" id="UP000633601">
    <property type="component" value="Unassembled WGS sequence"/>
</dbReference>
<proteinExistence type="predicted"/>
<gene>
    <name evidence="1" type="ORF">H9640_11660</name>
</gene>
<evidence type="ECO:0000313" key="2">
    <source>
        <dbReference type="Proteomes" id="UP000633601"/>
    </source>
</evidence>
<reference evidence="1 2" key="1">
    <citation type="submission" date="2020-08" db="EMBL/GenBank/DDBJ databases">
        <title>A Genomic Blueprint of the Chicken Gut Microbiome.</title>
        <authorList>
            <person name="Gilroy R."/>
            <person name="Ravi A."/>
            <person name="Getino M."/>
            <person name="Pursley I."/>
            <person name="Horton D.L."/>
            <person name="Alikhan N.-F."/>
            <person name="Baker D."/>
            <person name="Gharbi K."/>
            <person name="Hall N."/>
            <person name="Watson M."/>
            <person name="Adriaenssens E.M."/>
            <person name="Foster-Nyarko E."/>
            <person name="Jarju S."/>
            <person name="Secka A."/>
            <person name="Antonio M."/>
            <person name="Oren A."/>
            <person name="Chaudhuri R."/>
            <person name="La Ragione R.M."/>
            <person name="Hildebrand F."/>
            <person name="Pallen M.J."/>
        </authorList>
    </citation>
    <scope>NUCLEOTIDE SEQUENCE [LARGE SCALE GENOMIC DNA]</scope>
    <source>
        <strain evidence="1 2">Sa2CUA8</strain>
    </source>
</reference>
<dbReference type="RefSeq" id="WP_191790863.1">
    <property type="nucleotide sequence ID" value="NZ_JACSQE010000008.1"/>
</dbReference>
<name>A0ABR8V331_9CELL</name>
<dbReference type="CDD" id="cd01635">
    <property type="entry name" value="Glycosyltransferase_GTB-type"/>
    <property type="match status" value="1"/>
</dbReference>
<dbReference type="Gene3D" id="3.40.50.2000">
    <property type="entry name" value="Glycogen Phosphorylase B"/>
    <property type="match status" value="1"/>
</dbReference>
<keyword evidence="2" id="KW-1185">Reference proteome</keyword>
<organism evidence="1 2">
    <name type="scientific">Oerskovia gallyi</name>
    <dbReference type="NCBI Taxonomy" id="2762226"/>
    <lineage>
        <taxon>Bacteria</taxon>
        <taxon>Bacillati</taxon>
        <taxon>Actinomycetota</taxon>
        <taxon>Actinomycetes</taxon>
        <taxon>Micrococcales</taxon>
        <taxon>Cellulomonadaceae</taxon>
        <taxon>Oerskovia</taxon>
    </lineage>
</organism>